<evidence type="ECO:0000313" key="1">
    <source>
        <dbReference type="EMBL" id="TJZ93841.1"/>
    </source>
</evidence>
<dbReference type="RefSeq" id="WP_136883981.1">
    <property type="nucleotide sequence ID" value="NZ_SUNI01000001.1"/>
</dbReference>
<proteinExistence type="predicted"/>
<accession>A0A4U0REH9</accession>
<dbReference type="EMBL" id="SUNI01000001">
    <property type="protein sequence ID" value="TJZ93841.1"/>
    <property type="molecule type" value="Genomic_DNA"/>
</dbReference>
<dbReference type="InterPro" id="IPR056919">
    <property type="entry name" value="Phage_TAC_18"/>
</dbReference>
<dbReference type="Proteomes" id="UP000309747">
    <property type="component" value="Unassembled WGS sequence"/>
</dbReference>
<name>A0A4U0REH9_9RHOB</name>
<sequence>MARLEKMLCATLEAMLQGKKYRMPDAGGDIFDAFLHLSRARSYHQHGPNPITWEAMAAYVQVSRRPIPPHHAEIIMALDDVWMRHAGKQMAGQASGTPAAPMVSSTPLSAGLFDALMGG</sequence>
<organism evidence="1 2">
    <name type="scientific">Paracoccus gahaiensis</name>
    <dbReference type="NCBI Taxonomy" id="1706839"/>
    <lineage>
        <taxon>Bacteria</taxon>
        <taxon>Pseudomonadati</taxon>
        <taxon>Pseudomonadota</taxon>
        <taxon>Alphaproteobacteria</taxon>
        <taxon>Rhodobacterales</taxon>
        <taxon>Paracoccaceae</taxon>
        <taxon>Paracoccus</taxon>
    </lineage>
</organism>
<gene>
    <name evidence="1" type="ORF">FA743_00770</name>
</gene>
<dbReference type="Pfam" id="PF23812">
    <property type="entry name" value="Phage_TAC_18"/>
    <property type="match status" value="1"/>
</dbReference>
<comment type="caution">
    <text evidence="1">The sequence shown here is derived from an EMBL/GenBank/DDBJ whole genome shotgun (WGS) entry which is preliminary data.</text>
</comment>
<protein>
    <submittedName>
        <fullName evidence="1">Uncharacterized protein</fullName>
    </submittedName>
</protein>
<keyword evidence="2" id="KW-1185">Reference proteome</keyword>
<dbReference type="OrthoDB" id="8371071at2"/>
<evidence type="ECO:0000313" key="2">
    <source>
        <dbReference type="Proteomes" id="UP000309747"/>
    </source>
</evidence>
<dbReference type="AlphaFoldDB" id="A0A4U0REH9"/>
<reference evidence="1 2" key="1">
    <citation type="submission" date="2019-04" db="EMBL/GenBank/DDBJ databases">
        <authorList>
            <person name="Li J."/>
        </authorList>
    </citation>
    <scope>NUCLEOTIDE SEQUENCE [LARGE SCALE GENOMIC DNA]</scope>
    <source>
        <strain evidence="1 2">KCTC 42687</strain>
    </source>
</reference>